<gene>
    <name evidence="1" type="ORF">ACFPOE_06610</name>
</gene>
<dbReference type="Proteomes" id="UP001596037">
    <property type="component" value="Unassembled WGS sequence"/>
</dbReference>
<organism evidence="1 2">
    <name type="scientific">Caenimonas terrae</name>
    <dbReference type="NCBI Taxonomy" id="696074"/>
    <lineage>
        <taxon>Bacteria</taxon>
        <taxon>Pseudomonadati</taxon>
        <taxon>Pseudomonadota</taxon>
        <taxon>Betaproteobacteria</taxon>
        <taxon>Burkholderiales</taxon>
        <taxon>Comamonadaceae</taxon>
        <taxon>Caenimonas</taxon>
    </lineage>
</organism>
<protein>
    <submittedName>
        <fullName evidence="1">Asparaginase</fullName>
    </submittedName>
</protein>
<dbReference type="InterPro" id="IPR010349">
    <property type="entry name" value="Asparaginase_II"/>
</dbReference>
<accession>A0ABW0NDJ4</accession>
<keyword evidence="2" id="KW-1185">Reference proteome</keyword>
<dbReference type="Pfam" id="PF06089">
    <property type="entry name" value="Asparaginase_II"/>
    <property type="match status" value="1"/>
</dbReference>
<reference evidence="2" key="1">
    <citation type="journal article" date="2019" name="Int. J. Syst. Evol. Microbiol.">
        <title>The Global Catalogue of Microorganisms (GCM) 10K type strain sequencing project: providing services to taxonomists for standard genome sequencing and annotation.</title>
        <authorList>
            <consortium name="The Broad Institute Genomics Platform"/>
            <consortium name="The Broad Institute Genome Sequencing Center for Infectious Disease"/>
            <person name="Wu L."/>
            <person name="Ma J."/>
        </authorList>
    </citation>
    <scope>NUCLEOTIDE SEQUENCE [LARGE SCALE GENOMIC DNA]</scope>
    <source>
        <strain evidence="2">CCUG 57401</strain>
    </source>
</reference>
<evidence type="ECO:0000313" key="1">
    <source>
        <dbReference type="EMBL" id="MFC5497198.1"/>
    </source>
</evidence>
<sequence length="334" mass="35749">MSTYVPLIDLTRGDTLECQHAGAIAVVDTAGRLLAHAGDPQAMTFTRSTLKALQALPFMEADGPAKLGFDQRDIAMLCASHSGEPMHVAQVQHMLDRAGLSYKRLQCGCHVPYYVELGVGPAPAHIDERHHNCSGKHSGFLAYCVQHGLSLEDYLDPAHPLQEAIRRDVARAAGVPPQDLRLGIDGCSAPNYAMPLAGLARAYARLASGAQDGEFGASFAQLADAMVAHPELVSGTGRNDEAFMRAGRGDWVSKVGADGVQAIASRSRGQGIAIKIADGNKTALFAASVAALDQLGWLDERQREELLPWRAEVIANWRGTPVGERKPVFRLQAG</sequence>
<dbReference type="RefSeq" id="WP_376849219.1">
    <property type="nucleotide sequence ID" value="NZ_JBHSMF010000005.1"/>
</dbReference>
<name>A0ABW0NDJ4_9BURK</name>
<dbReference type="PANTHER" id="PTHR42110">
    <property type="entry name" value="L-ASPARAGINASE, PUTATIVE (AFU_ORTHOLOGUE AFUA_3G11890)-RELATED"/>
    <property type="match status" value="1"/>
</dbReference>
<dbReference type="PANTHER" id="PTHR42110:SF1">
    <property type="entry name" value="L-ASPARAGINASE, PUTATIVE (AFU_ORTHOLOGUE AFUA_3G11890)-RELATED"/>
    <property type="match status" value="1"/>
</dbReference>
<evidence type="ECO:0000313" key="2">
    <source>
        <dbReference type="Proteomes" id="UP001596037"/>
    </source>
</evidence>
<proteinExistence type="predicted"/>
<dbReference type="EMBL" id="JBHSMF010000005">
    <property type="protein sequence ID" value="MFC5497198.1"/>
    <property type="molecule type" value="Genomic_DNA"/>
</dbReference>
<comment type="caution">
    <text evidence="1">The sequence shown here is derived from an EMBL/GenBank/DDBJ whole genome shotgun (WGS) entry which is preliminary data.</text>
</comment>